<dbReference type="Gramene" id="AET7Gv21060000.1">
    <property type="protein sequence ID" value="AET7Gv21060000.1"/>
    <property type="gene ID" value="AET7Gv21060000"/>
</dbReference>
<reference evidence="3" key="4">
    <citation type="submission" date="2019-03" db="UniProtKB">
        <authorList>
            <consortium name="EnsemblPlants"/>
        </authorList>
    </citation>
    <scope>IDENTIFICATION</scope>
</reference>
<reference evidence="4" key="2">
    <citation type="journal article" date="2017" name="Nat. Plants">
        <title>The Aegilops tauschii genome reveals multiple impacts of transposons.</title>
        <authorList>
            <person name="Zhao G."/>
            <person name="Zou C."/>
            <person name="Li K."/>
            <person name="Wang K."/>
            <person name="Li T."/>
            <person name="Gao L."/>
            <person name="Zhang X."/>
            <person name="Wang H."/>
            <person name="Yang Z."/>
            <person name="Liu X."/>
            <person name="Jiang W."/>
            <person name="Mao L."/>
            <person name="Kong X."/>
            <person name="Jiao Y."/>
            <person name="Jia J."/>
        </authorList>
    </citation>
    <scope>NUCLEOTIDE SEQUENCE [LARGE SCALE GENOMIC DNA]</scope>
    <source>
        <strain evidence="4">cv. AL8/78</strain>
    </source>
</reference>
<dbReference type="InterPro" id="IPR005174">
    <property type="entry name" value="KIB1-4_b-propeller"/>
</dbReference>
<dbReference type="PANTHER" id="PTHR33800">
    <property type="entry name" value="OS06G0113600 PROTEIN"/>
    <property type="match status" value="1"/>
</dbReference>
<evidence type="ECO:0000313" key="4">
    <source>
        <dbReference type="Proteomes" id="UP000015105"/>
    </source>
</evidence>
<dbReference type="PANTHER" id="PTHR33800:SF28">
    <property type="entry name" value="F-BOX DOMAIN-CONTAINING PROTEIN"/>
    <property type="match status" value="1"/>
</dbReference>
<proteinExistence type="predicted"/>
<evidence type="ECO:0000256" key="1">
    <source>
        <dbReference type="SAM" id="MobiDB-lite"/>
    </source>
</evidence>
<dbReference type="Pfam" id="PF03478">
    <property type="entry name" value="Beta-prop_KIB1-4"/>
    <property type="match status" value="1"/>
</dbReference>
<dbReference type="AlphaFoldDB" id="A0A453ST37"/>
<dbReference type="STRING" id="200361.A0A453ST37"/>
<organism evidence="3 4">
    <name type="scientific">Aegilops tauschii subsp. strangulata</name>
    <name type="common">Goatgrass</name>
    <dbReference type="NCBI Taxonomy" id="200361"/>
    <lineage>
        <taxon>Eukaryota</taxon>
        <taxon>Viridiplantae</taxon>
        <taxon>Streptophyta</taxon>
        <taxon>Embryophyta</taxon>
        <taxon>Tracheophyta</taxon>
        <taxon>Spermatophyta</taxon>
        <taxon>Magnoliopsida</taxon>
        <taxon>Liliopsida</taxon>
        <taxon>Poales</taxon>
        <taxon>Poaceae</taxon>
        <taxon>BOP clade</taxon>
        <taxon>Pooideae</taxon>
        <taxon>Triticodae</taxon>
        <taxon>Triticeae</taxon>
        <taxon>Triticinae</taxon>
        <taxon>Aegilops</taxon>
    </lineage>
</organism>
<reference evidence="3" key="5">
    <citation type="journal article" date="2021" name="G3 (Bethesda)">
        <title>Aegilops tauschii genome assembly Aet v5.0 features greater sequence contiguity and improved annotation.</title>
        <authorList>
            <person name="Wang L."/>
            <person name="Zhu T."/>
            <person name="Rodriguez J.C."/>
            <person name="Deal K.R."/>
            <person name="Dubcovsky J."/>
            <person name="McGuire P.E."/>
            <person name="Lux T."/>
            <person name="Spannagl M."/>
            <person name="Mayer K.F.X."/>
            <person name="Baldrich P."/>
            <person name="Meyers B.C."/>
            <person name="Huo N."/>
            <person name="Gu Y.Q."/>
            <person name="Zhou H."/>
            <person name="Devos K.M."/>
            <person name="Bennetzen J.L."/>
            <person name="Unver T."/>
            <person name="Budak H."/>
            <person name="Gulick P.J."/>
            <person name="Galiba G."/>
            <person name="Kalapos B."/>
            <person name="Nelson D.R."/>
            <person name="Li P."/>
            <person name="You F.M."/>
            <person name="Luo M.C."/>
            <person name="Dvorak J."/>
        </authorList>
    </citation>
    <scope>NUCLEOTIDE SEQUENCE [LARGE SCALE GENOMIC DNA]</scope>
    <source>
        <strain evidence="3">cv. AL8/78</strain>
    </source>
</reference>
<feature type="compositionally biased region" description="Basic residues" evidence="1">
    <location>
        <begin position="28"/>
        <end position="37"/>
    </location>
</feature>
<feature type="region of interest" description="Disordered" evidence="1">
    <location>
        <begin position="24"/>
        <end position="55"/>
    </location>
</feature>
<sequence length="449" mass="50775">CRIDELRRLLLLADDVAEGRGLRMAGTRSRRRRRARTLRQAAEPSPPEPAALSSREVAVVGTSGSTSLLSSGPHVCADLPDTLLHEIIALFNSFHDFLAFIGTCRSWRVAFSSFPSIYTSNFPPLHLKPNLYARPHSHGIKPVLLSDCKWKLSDPTHKNVSLCCSVPQNTPNQMHYLGCSYGYLIFSYEEHCLLVDVHSGTKVKPPKLRSNNRLGYFGGIGILTGPLSSPNSCLLLCSRTSMFEWQVGTNSWSEHPLTLKGERIHQIVFFKGVTFVMDVLVRLHTIHLSPEFSMQKVKIARDPESFFISPWLVVSGDMLLMLDLRIGSDELNDDSCYRFFEVFHLDFSVEPAKWVKKEKLENQALFVSLDRRNPAFACMSPERWGGKSNRVYVAKLFDDPDETWTAVEVGQRVRKETVHSLYYGLSFPSDYSHLASLWLYPSLVYGTSQ</sequence>
<reference evidence="4" key="1">
    <citation type="journal article" date="2014" name="Science">
        <title>Ancient hybridizations among the ancestral genomes of bread wheat.</title>
        <authorList>
            <consortium name="International Wheat Genome Sequencing Consortium,"/>
            <person name="Marcussen T."/>
            <person name="Sandve S.R."/>
            <person name="Heier L."/>
            <person name="Spannagl M."/>
            <person name="Pfeifer M."/>
            <person name="Jakobsen K.S."/>
            <person name="Wulff B.B."/>
            <person name="Steuernagel B."/>
            <person name="Mayer K.F."/>
            <person name="Olsen O.A."/>
        </authorList>
    </citation>
    <scope>NUCLEOTIDE SEQUENCE [LARGE SCALE GENOMIC DNA]</scope>
    <source>
        <strain evidence="4">cv. AL8/78</strain>
    </source>
</reference>
<keyword evidence="4" id="KW-1185">Reference proteome</keyword>
<evidence type="ECO:0000259" key="2">
    <source>
        <dbReference type="Pfam" id="PF03478"/>
    </source>
</evidence>
<protein>
    <recommendedName>
        <fullName evidence="2">KIB1-4 beta-propeller domain-containing protein</fullName>
    </recommendedName>
</protein>
<reference evidence="3" key="3">
    <citation type="journal article" date="2017" name="Nature">
        <title>Genome sequence of the progenitor of the wheat D genome Aegilops tauschii.</title>
        <authorList>
            <person name="Luo M.C."/>
            <person name="Gu Y.Q."/>
            <person name="Puiu D."/>
            <person name="Wang H."/>
            <person name="Twardziok S.O."/>
            <person name="Deal K.R."/>
            <person name="Huo N."/>
            <person name="Zhu T."/>
            <person name="Wang L."/>
            <person name="Wang Y."/>
            <person name="McGuire P.E."/>
            <person name="Liu S."/>
            <person name="Long H."/>
            <person name="Ramasamy R.K."/>
            <person name="Rodriguez J.C."/>
            <person name="Van S.L."/>
            <person name="Yuan L."/>
            <person name="Wang Z."/>
            <person name="Xia Z."/>
            <person name="Xiao L."/>
            <person name="Anderson O.D."/>
            <person name="Ouyang S."/>
            <person name="Liang Y."/>
            <person name="Zimin A.V."/>
            <person name="Pertea G."/>
            <person name="Qi P."/>
            <person name="Bennetzen J.L."/>
            <person name="Dai X."/>
            <person name="Dawson M.W."/>
            <person name="Muller H.G."/>
            <person name="Kugler K."/>
            <person name="Rivarola-Duarte L."/>
            <person name="Spannagl M."/>
            <person name="Mayer K.F.X."/>
            <person name="Lu F.H."/>
            <person name="Bevan M.W."/>
            <person name="Leroy P."/>
            <person name="Li P."/>
            <person name="You F.M."/>
            <person name="Sun Q."/>
            <person name="Liu Z."/>
            <person name="Lyons E."/>
            <person name="Wicker T."/>
            <person name="Salzberg S.L."/>
            <person name="Devos K.M."/>
            <person name="Dvorak J."/>
        </authorList>
    </citation>
    <scope>NUCLEOTIDE SEQUENCE [LARGE SCALE GENOMIC DNA]</scope>
    <source>
        <strain evidence="3">cv. AL8/78</strain>
    </source>
</reference>
<accession>A0A453ST37</accession>
<dbReference type="Proteomes" id="UP000015105">
    <property type="component" value="Chromosome 7D"/>
</dbReference>
<name>A0A453ST37_AEGTS</name>
<feature type="domain" description="KIB1-4 beta-propeller" evidence="2">
    <location>
        <begin position="164"/>
        <end position="399"/>
    </location>
</feature>
<dbReference type="EnsemblPlants" id="AET7Gv21060000.1">
    <property type="protein sequence ID" value="AET7Gv21060000.1"/>
    <property type="gene ID" value="AET7Gv21060000"/>
</dbReference>
<evidence type="ECO:0000313" key="3">
    <source>
        <dbReference type="EnsemblPlants" id="AET7Gv21060000.1"/>
    </source>
</evidence>